<dbReference type="Proteomes" id="UP000830671">
    <property type="component" value="Chromosome 7"/>
</dbReference>
<gene>
    <name evidence="1" type="ORF">CLUP02_13820</name>
</gene>
<dbReference type="RefSeq" id="XP_049149903.1">
    <property type="nucleotide sequence ID" value="XM_049292757.1"/>
</dbReference>
<accession>A0A9Q8WMH4</accession>
<evidence type="ECO:0000313" key="2">
    <source>
        <dbReference type="Proteomes" id="UP000830671"/>
    </source>
</evidence>
<dbReference type="GeneID" id="73347767"/>
<dbReference type="KEGG" id="clup:CLUP02_13820"/>
<sequence length="55" mass="5986">MEIPGLPLTAVVDIFRFQGSCIVEHWDVATAMPPNATNPLALFECCSLCFGERSS</sequence>
<evidence type="ECO:0000313" key="1">
    <source>
        <dbReference type="EMBL" id="UQC88297.1"/>
    </source>
</evidence>
<keyword evidence="2" id="KW-1185">Reference proteome</keyword>
<protein>
    <submittedName>
        <fullName evidence="1">Uncharacterized protein</fullName>
    </submittedName>
</protein>
<organism evidence="1 2">
    <name type="scientific">Colletotrichum lupini</name>
    <dbReference type="NCBI Taxonomy" id="145971"/>
    <lineage>
        <taxon>Eukaryota</taxon>
        <taxon>Fungi</taxon>
        <taxon>Dikarya</taxon>
        <taxon>Ascomycota</taxon>
        <taxon>Pezizomycotina</taxon>
        <taxon>Sordariomycetes</taxon>
        <taxon>Hypocreomycetidae</taxon>
        <taxon>Glomerellales</taxon>
        <taxon>Glomerellaceae</taxon>
        <taxon>Colletotrichum</taxon>
        <taxon>Colletotrichum acutatum species complex</taxon>
    </lineage>
</organism>
<name>A0A9Q8WMH4_9PEZI</name>
<reference evidence="1" key="1">
    <citation type="journal article" date="2021" name="Mol. Plant Microbe Interact.">
        <title>Complete Genome Sequence of the Plant-Pathogenic Fungus Colletotrichum lupini.</title>
        <authorList>
            <person name="Baroncelli R."/>
            <person name="Pensec F."/>
            <person name="Da Lio D."/>
            <person name="Boufleur T."/>
            <person name="Vicente I."/>
            <person name="Sarrocco S."/>
            <person name="Picot A."/>
            <person name="Baraldi E."/>
            <person name="Sukno S."/>
            <person name="Thon M."/>
            <person name="Le Floch G."/>
        </authorList>
    </citation>
    <scope>NUCLEOTIDE SEQUENCE</scope>
    <source>
        <strain evidence="1">IMI 504893</strain>
    </source>
</reference>
<dbReference type="AlphaFoldDB" id="A0A9Q8WMH4"/>
<dbReference type="Gene3D" id="3.10.450.50">
    <property type="match status" value="1"/>
</dbReference>
<proteinExistence type="predicted"/>
<dbReference type="EMBL" id="CP019479">
    <property type="protein sequence ID" value="UQC88297.1"/>
    <property type="molecule type" value="Genomic_DNA"/>
</dbReference>